<accession>A0A3G5A5G2</accession>
<organism evidence="1">
    <name type="scientific">Harvfovirus sp</name>
    <dbReference type="NCBI Taxonomy" id="2487768"/>
    <lineage>
        <taxon>Viruses</taxon>
        <taxon>Varidnaviria</taxon>
        <taxon>Bamfordvirae</taxon>
        <taxon>Nucleocytoviricota</taxon>
        <taxon>Megaviricetes</taxon>
        <taxon>Imitervirales</taxon>
        <taxon>Mimiviridae</taxon>
        <taxon>Klosneuvirinae</taxon>
    </lineage>
</organism>
<proteinExistence type="predicted"/>
<reference evidence="1" key="1">
    <citation type="submission" date="2018-10" db="EMBL/GenBank/DDBJ databases">
        <title>Hidden diversity of soil giant viruses.</title>
        <authorList>
            <person name="Schulz F."/>
            <person name="Alteio L."/>
            <person name="Goudeau D."/>
            <person name="Ryan E.M."/>
            <person name="Malmstrom R.R."/>
            <person name="Blanchard J."/>
            <person name="Woyke T."/>
        </authorList>
    </citation>
    <scope>NUCLEOTIDE SEQUENCE</scope>
    <source>
        <strain evidence="1">HAV1</strain>
    </source>
</reference>
<dbReference type="EMBL" id="MK072278">
    <property type="protein sequence ID" value="AYV81471.1"/>
    <property type="molecule type" value="Genomic_DNA"/>
</dbReference>
<evidence type="ECO:0000313" key="1">
    <source>
        <dbReference type="EMBL" id="AYV81471.1"/>
    </source>
</evidence>
<protein>
    <submittedName>
        <fullName evidence="1">Uncharacterized protein</fullName>
    </submittedName>
</protein>
<sequence length="420" mass="47977">MAAAVDAAPVEQFCFNIQDIIPDFSEIRVPKVKALIARLTAKSFVFGDLTHDELCVLMGEIASLLPYYEMIIDQIVLQRLNAAVESAKIWDRLKKMPNGHAVAFYARYFDPTRAGALKGSKKLEWSDKFPFFCVAFGLGERRHSAMALALNSMNRDNRDSDVALKYIKEACLAGNPNTCPMLFSFFFRKQVEERSQIMDLVSRLLMLGERFLFRYISGLDNIIEGKYLAQDVVLDQFISDYIRSIDTLEDAQTMLEFCARTFIKVESLIESGEMDRFHFELNRVDREEKWKLNQFKDHACCLEETLERIIKIFGEDGQKMIISYSSGLNNKALTALIDFSLGSYFASAFAALDDDEDWEAKKVYAIKDDTDAYNLVLAAALAGNFSAYEYLTEKPNPLNQRRKFMYNQFRLRALALPAVS</sequence>
<gene>
    <name evidence="1" type="ORF">Harvfovirus36_2</name>
</gene>
<name>A0A3G5A5G2_9VIRU</name>